<dbReference type="InterPro" id="IPR013763">
    <property type="entry name" value="Cyclin-like_dom"/>
</dbReference>
<proteinExistence type="inferred from homology"/>
<name>Q6BSD4_DEBHA</name>
<dbReference type="eggNOG" id="KOG0653">
    <property type="taxonomic scope" value="Eukaryota"/>
</dbReference>
<dbReference type="Proteomes" id="UP000000599">
    <property type="component" value="Chromosome D"/>
</dbReference>
<dbReference type="PANTHER" id="PTHR21615:SF2">
    <property type="entry name" value="CYCLIN N-TERMINAL DOMAIN-CONTAINING PROTEIN 1"/>
    <property type="match status" value="1"/>
</dbReference>
<evidence type="ECO:0000256" key="1">
    <source>
        <dbReference type="RuleBase" id="RU000383"/>
    </source>
</evidence>
<evidence type="ECO:0000313" key="4">
    <source>
        <dbReference type="Proteomes" id="UP000000599"/>
    </source>
</evidence>
<dbReference type="RefSeq" id="XP_458886.1">
    <property type="nucleotide sequence ID" value="XM_458886.1"/>
</dbReference>
<sequence length="426" mass="48786">MMHNGYVSSHTTLRQFSLQDYSSTLYASELEQHEQVVDEYRDEIYEALANSCKTNTPNIEAFQQQPYLTFSIRLKLLDFLFKMSVRLKALPFVFYRAVKIFDRYCCKRIILLDKAQLIISTCFWIAAKFGGGNSHFMNLNNVEKLVSVKTINDLGYGAGGKFKGPTERYRMPKLNEFIKLCGTKCNYTVKQFKQMELHILRTLNWSFNDPSIEEFIVKSQEFSILKQNELFQVKRLISYVSVYSFALMNVSVLDLCRVITDLVNEILNIRETCYYHDKLCNSITRKDYLFIKQHLIKAIVNASDPILSHFNSRGPHYFHHTVINIYTNSFGSTLDPAINLTLLPKELFPVFKKNTPVFSNAFISASSTTLSTASTILPISSPTSTNTISTSYSYPSPGRYTTNCDIKPSSPESLNDNGAIKYSEFV</sequence>
<dbReference type="KEGG" id="dha:DEHA2D09702g"/>
<dbReference type="InterPro" id="IPR036915">
    <property type="entry name" value="Cyclin-like_sf"/>
</dbReference>
<dbReference type="STRING" id="284592.Q6BSD4"/>
<dbReference type="VEuPathDB" id="FungiDB:DEHA2D09702g"/>
<evidence type="ECO:0000259" key="2">
    <source>
        <dbReference type="SMART" id="SM00385"/>
    </source>
</evidence>
<dbReference type="InParanoid" id="Q6BSD4"/>
<gene>
    <name evidence="3" type="ordered locus">DEHA2D09702g</name>
</gene>
<dbReference type="InterPro" id="IPR006671">
    <property type="entry name" value="Cyclin_N"/>
</dbReference>
<dbReference type="SUPFAM" id="SSF47954">
    <property type="entry name" value="Cyclin-like"/>
    <property type="match status" value="1"/>
</dbReference>
<accession>Q6BSD4</accession>
<protein>
    <submittedName>
        <fullName evidence="3">DEHA2D09702p</fullName>
    </submittedName>
</protein>
<dbReference type="HOGENOM" id="CLU_051538_0_0_1"/>
<keyword evidence="1" id="KW-0195">Cyclin</keyword>
<dbReference type="PANTHER" id="PTHR21615">
    <property type="entry name" value="CYCLIN N-TERMINAL DOMAIN-CONTAINING PROTEIN 1"/>
    <property type="match status" value="1"/>
</dbReference>
<dbReference type="GeneID" id="2901654"/>
<feature type="domain" description="Cyclin-like" evidence="2">
    <location>
        <begin position="78"/>
        <end position="201"/>
    </location>
</feature>
<dbReference type="EMBL" id="CR382136">
    <property type="protein sequence ID" value="CAG87038.1"/>
    <property type="molecule type" value="Genomic_DNA"/>
</dbReference>
<dbReference type="Pfam" id="PF00134">
    <property type="entry name" value="Cyclin_N"/>
    <property type="match status" value="1"/>
</dbReference>
<reference evidence="3 4" key="1">
    <citation type="journal article" date="2004" name="Nature">
        <title>Genome evolution in yeasts.</title>
        <authorList>
            <consortium name="Genolevures"/>
            <person name="Dujon B."/>
            <person name="Sherman D."/>
            <person name="Fischer G."/>
            <person name="Durrens P."/>
            <person name="Casaregola S."/>
            <person name="Lafontaine I."/>
            <person name="de Montigny J."/>
            <person name="Marck C."/>
            <person name="Neuveglise C."/>
            <person name="Talla E."/>
            <person name="Goffard N."/>
            <person name="Frangeul L."/>
            <person name="Aigle M."/>
            <person name="Anthouard V."/>
            <person name="Babour A."/>
            <person name="Barbe V."/>
            <person name="Barnay S."/>
            <person name="Blanchin S."/>
            <person name="Beckerich J.M."/>
            <person name="Beyne E."/>
            <person name="Bleykasten C."/>
            <person name="Boisrame A."/>
            <person name="Boyer J."/>
            <person name="Cattolico L."/>
            <person name="Confanioleri F."/>
            <person name="de Daruvar A."/>
            <person name="Despons L."/>
            <person name="Fabre E."/>
            <person name="Fairhead C."/>
            <person name="Ferry-Dumazet H."/>
            <person name="Groppi A."/>
            <person name="Hantraye F."/>
            <person name="Hennequin C."/>
            <person name="Jauniaux N."/>
            <person name="Joyet P."/>
            <person name="Kachouri R."/>
            <person name="Kerrest A."/>
            <person name="Koszul R."/>
            <person name="Lemaire M."/>
            <person name="Lesur I."/>
            <person name="Ma L."/>
            <person name="Muller H."/>
            <person name="Nicaud J.M."/>
            <person name="Nikolski M."/>
            <person name="Oztas S."/>
            <person name="Ozier-Kalogeropoulos O."/>
            <person name="Pellenz S."/>
            <person name="Potier S."/>
            <person name="Richard G.F."/>
            <person name="Straub M.L."/>
            <person name="Suleau A."/>
            <person name="Swennene D."/>
            <person name="Tekaia F."/>
            <person name="Wesolowski-Louvel M."/>
            <person name="Westhof E."/>
            <person name="Wirth B."/>
            <person name="Zeniou-Meyer M."/>
            <person name="Zivanovic I."/>
            <person name="Bolotin-Fukuhara M."/>
            <person name="Thierry A."/>
            <person name="Bouchier C."/>
            <person name="Caudron B."/>
            <person name="Scarpelli C."/>
            <person name="Gaillardin C."/>
            <person name="Weissenbach J."/>
            <person name="Wincker P."/>
            <person name="Souciet J.L."/>
        </authorList>
    </citation>
    <scope>NUCLEOTIDE SEQUENCE [LARGE SCALE GENOMIC DNA]</scope>
    <source>
        <strain evidence="4">ATCC 36239 / CBS 767 / BCRC 21394 / JCM 1990 / NBRC 0083 / IGC 2968</strain>
    </source>
</reference>
<comment type="similarity">
    <text evidence="1">Belongs to the cyclin family.</text>
</comment>
<dbReference type="Gene3D" id="1.10.472.10">
    <property type="entry name" value="Cyclin-like"/>
    <property type="match status" value="1"/>
</dbReference>
<organism evidence="3 4">
    <name type="scientific">Debaryomyces hansenii (strain ATCC 36239 / CBS 767 / BCRC 21394 / JCM 1990 / NBRC 0083 / IGC 2968)</name>
    <name type="common">Yeast</name>
    <name type="synonym">Torulaspora hansenii</name>
    <dbReference type="NCBI Taxonomy" id="284592"/>
    <lineage>
        <taxon>Eukaryota</taxon>
        <taxon>Fungi</taxon>
        <taxon>Dikarya</taxon>
        <taxon>Ascomycota</taxon>
        <taxon>Saccharomycotina</taxon>
        <taxon>Pichiomycetes</taxon>
        <taxon>Debaryomycetaceae</taxon>
        <taxon>Debaryomyces</taxon>
    </lineage>
</organism>
<keyword evidence="4" id="KW-1185">Reference proteome</keyword>
<evidence type="ECO:0000313" key="3">
    <source>
        <dbReference type="EMBL" id="CAG87038.1"/>
    </source>
</evidence>
<dbReference type="OMA" id="WIASKVQ"/>
<dbReference type="AlphaFoldDB" id="Q6BSD4"/>
<dbReference type="SMART" id="SM00385">
    <property type="entry name" value="CYCLIN"/>
    <property type="match status" value="1"/>
</dbReference>
<dbReference type="OrthoDB" id="5590282at2759"/>